<dbReference type="Proteomes" id="UP001498476">
    <property type="component" value="Unassembled WGS sequence"/>
</dbReference>
<gene>
    <name evidence="2" type="ORF">QQX98_007921</name>
</gene>
<feature type="region of interest" description="Disordered" evidence="1">
    <location>
        <begin position="1"/>
        <end position="41"/>
    </location>
</feature>
<reference evidence="2 3" key="1">
    <citation type="journal article" date="2025" name="Microbiol. Resour. Announc.">
        <title>Draft genome sequences for Neonectria magnoliae and Neonectria punicea, canker pathogens of Liriodendron tulipifera and Acer saccharum in West Virginia.</title>
        <authorList>
            <person name="Petronek H.M."/>
            <person name="Kasson M.T."/>
            <person name="Metheny A.M."/>
            <person name="Stauder C.M."/>
            <person name="Lovett B."/>
            <person name="Lynch S.C."/>
            <person name="Garnas J.R."/>
            <person name="Kasson L.R."/>
            <person name="Stajich J.E."/>
        </authorList>
    </citation>
    <scope>NUCLEOTIDE SEQUENCE [LARGE SCALE GENOMIC DNA]</scope>
    <source>
        <strain evidence="2 3">NRRL 64653</strain>
    </source>
</reference>
<name>A0ABR1GWS4_9HYPO</name>
<dbReference type="EMBL" id="JAZAVJ010000136">
    <property type="protein sequence ID" value="KAK7413197.1"/>
    <property type="molecule type" value="Genomic_DNA"/>
</dbReference>
<comment type="caution">
    <text evidence="2">The sequence shown here is derived from an EMBL/GenBank/DDBJ whole genome shotgun (WGS) entry which is preliminary data.</text>
</comment>
<evidence type="ECO:0000256" key="1">
    <source>
        <dbReference type="SAM" id="MobiDB-lite"/>
    </source>
</evidence>
<feature type="compositionally biased region" description="Basic and acidic residues" evidence="1">
    <location>
        <begin position="32"/>
        <end position="41"/>
    </location>
</feature>
<sequence length="352" mass="39559">MVVGDFNSSDLEDEPDDEPQPIKKRGVASLESMKESSLEDRKTSKLLDRKRVLNCNTPTTQACLDLHAQRFEFFRTTTLNAQPGEKPTAEQMRRYLLMIPKHMKAHGNDIVHVTSLTSALSCITKYCTFKYEGFKLDPHERVGLNSGITGMLNNGTLTNKRKRTEPSWVTWEVIHYMTVAILGSGIVDGTADWDISLAKVLFLCLQCALATRAGDVLKSKLYDSTNCLLYGDITIRLLTDGNEERLHASFKLHNLKGHKLDPNHNKLVEVSEIGDPQYNACCPVKLIYIVALRVGAVAQSSWGEFISHLRATRSHTVTWTKPDYPLFHAELASIERRLQTPPISGLDREHSP</sequence>
<feature type="compositionally biased region" description="Acidic residues" evidence="1">
    <location>
        <begin position="10"/>
        <end position="19"/>
    </location>
</feature>
<organism evidence="2 3">
    <name type="scientific">Neonectria punicea</name>
    <dbReference type="NCBI Taxonomy" id="979145"/>
    <lineage>
        <taxon>Eukaryota</taxon>
        <taxon>Fungi</taxon>
        <taxon>Dikarya</taxon>
        <taxon>Ascomycota</taxon>
        <taxon>Pezizomycotina</taxon>
        <taxon>Sordariomycetes</taxon>
        <taxon>Hypocreomycetidae</taxon>
        <taxon>Hypocreales</taxon>
        <taxon>Nectriaceae</taxon>
        <taxon>Neonectria</taxon>
    </lineage>
</organism>
<evidence type="ECO:0000313" key="3">
    <source>
        <dbReference type="Proteomes" id="UP001498476"/>
    </source>
</evidence>
<proteinExistence type="predicted"/>
<protein>
    <recommendedName>
        <fullName evidence="4">HNH nuclease domain-containing protein</fullName>
    </recommendedName>
</protein>
<keyword evidence="3" id="KW-1185">Reference proteome</keyword>
<accession>A0ABR1GWS4</accession>
<evidence type="ECO:0008006" key="4">
    <source>
        <dbReference type="Google" id="ProtNLM"/>
    </source>
</evidence>
<evidence type="ECO:0000313" key="2">
    <source>
        <dbReference type="EMBL" id="KAK7413197.1"/>
    </source>
</evidence>